<protein>
    <submittedName>
        <fullName evidence="15">Cytochrome B</fullName>
    </submittedName>
</protein>
<evidence type="ECO:0000256" key="9">
    <source>
        <dbReference type="ARBA" id="ARBA00022989"/>
    </source>
</evidence>
<dbReference type="GO" id="GO:0022904">
    <property type="term" value="P:respiratory electron transport chain"/>
    <property type="evidence" value="ECO:0007669"/>
    <property type="project" value="InterPro"/>
</dbReference>
<dbReference type="PANTHER" id="PTHR30529:SF1">
    <property type="entry name" value="CYTOCHROME B561 HOMOLOG 2"/>
    <property type="match status" value="1"/>
</dbReference>
<evidence type="ECO:0000313" key="15">
    <source>
        <dbReference type="EMBL" id="ALS98941.1"/>
    </source>
</evidence>
<evidence type="ECO:0000256" key="7">
    <source>
        <dbReference type="ARBA" id="ARBA00022723"/>
    </source>
</evidence>
<dbReference type="STRING" id="1526571.AT746_12125"/>
<keyword evidence="7" id="KW-0479">Metal-binding</keyword>
<dbReference type="InterPro" id="IPR052168">
    <property type="entry name" value="Cytochrome_b561_oxidase"/>
</dbReference>
<feature type="domain" description="Cytochrome b561 bacterial/Ni-hydrogenase" evidence="14">
    <location>
        <begin position="9"/>
        <end position="174"/>
    </location>
</feature>
<feature type="transmembrane region" description="Helical" evidence="13">
    <location>
        <begin position="12"/>
        <end position="33"/>
    </location>
</feature>
<dbReference type="EMBL" id="CP013650">
    <property type="protein sequence ID" value="ALS98941.1"/>
    <property type="molecule type" value="Genomic_DNA"/>
</dbReference>
<gene>
    <name evidence="15" type="ORF">AT746_12125</name>
</gene>
<keyword evidence="5" id="KW-0349">Heme</keyword>
<name>A0A0U2PHC5_9ALTE</name>
<evidence type="ECO:0000256" key="13">
    <source>
        <dbReference type="SAM" id="Phobius"/>
    </source>
</evidence>
<evidence type="ECO:0000256" key="8">
    <source>
        <dbReference type="ARBA" id="ARBA00022982"/>
    </source>
</evidence>
<keyword evidence="6 13" id="KW-0812">Transmembrane</keyword>
<dbReference type="Proteomes" id="UP000068447">
    <property type="component" value="Chromosome"/>
</dbReference>
<proteinExistence type="inferred from homology"/>
<keyword evidence="8" id="KW-0249">Electron transport</keyword>
<evidence type="ECO:0000256" key="1">
    <source>
        <dbReference type="ARBA" id="ARBA00001970"/>
    </source>
</evidence>
<dbReference type="GO" id="GO:0005886">
    <property type="term" value="C:plasma membrane"/>
    <property type="evidence" value="ECO:0007669"/>
    <property type="project" value="UniProtKB-SubCell"/>
</dbReference>
<keyword evidence="9 13" id="KW-1133">Transmembrane helix</keyword>
<organism evidence="15 16">
    <name type="scientific">Lacimicrobium alkaliphilum</name>
    <dbReference type="NCBI Taxonomy" id="1526571"/>
    <lineage>
        <taxon>Bacteria</taxon>
        <taxon>Pseudomonadati</taxon>
        <taxon>Pseudomonadota</taxon>
        <taxon>Gammaproteobacteria</taxon>
        <taxon>Alteromonadales</taxon>
        <taxon>Alteromonadaceae</taxon>
        <taxon>Lacimicrobium</taxon>
    </lineage>
</organism>
<dbReference type="GO" id="GO:0009055">
    <property type="term" value="F:electron transfer activity"/>
    <property type="evidence" value="ECO:0007669"/>
    <property type="project" value="InterPro"/>
</dbReference>
<reference evidence="15 16" key="1">
    <citation type="submission" date="2015-12" db="EMBL/GenBank/DDBJ databases">
        <title>Complete genome of Lacimicrobium alkaliphilum KCTC 32984.</title>
        <authorList>
            <person name="Kim S.-G."/>
            <person name="Lee Y.-J."/>
        </authorList>
    </citation>
    <scope>NUCLEOTIDE SEQUENCE [LARGE SCALE GENOMIC DNA]</scope>
    <source>
        <strain evidence="15 16">YelD216</strain>
    </source>
</reference>
<comment type="cofactor">
    <cofactor evidence="1">
        <name>heme b</name>
        <dbReference type="ChEBI" id="CHEBI:60344"/>
    </cofactor>
</comment>
<evidence type="ECO:0000256" key="11">
    <source>
        <dbReference type="ARBA" id="ARBA00023136"/>
    </source>
</evidence>
<dbReference type="Gene3D" id="1.20.950.20">
    <property type="entry name" value="Transmembrane di-heme cytochromes, Chain C"/>
    <property type="match status" value="1"/>
</dbReference>
<comment type="subcellular location">
    <subcellularLocation>
        <location evidence="2">Cell membrane</location>
        <topology evidence="2">Multi-pass membrane protein</topology>
    </subcellularLocation>
</comment>
<keyword evidence="10" id="KW-0408">Iron</keyword>
<evidence type="ECO:0000313" key="16">
    <source>
        <dbReference type="Proteomes" id="UP000068447"/>
    </source>
</evidence>
<accession>A0A0U2PHC5</accession>
<dbReference type="Pfam" id="PF01292">
    <property type="entry name" value="Ni_hydr_CYTB"/>
    <property type="match status" value="1"/>
</dbReference>
<keyword evidence="16" id="KW-1185">Reference proteome</keyword>
<evidence type="ECO:0000256" key="5">
    <source>
        <dbReference type="ARBA" id="ARBA00022617"/>
    </source>
</evidence>
<evidence type="ECO:0000256" key="6">
    <source>
        <dbReference type="ARBA" id="ARBA00022692"/>
    </source>
</evidence>
<keyword evidence="4" id="KW-1003">Cell membrane</keyword>
<feature type="transmembrane region" description="Helical" evidence="13">
    <location>
        <begin position="142"/>
        <end position="159"/>
    </location>
</feature>
<comment type="similarity">
    <text evidence="12">Belongs to the cytochrome b561 family.</text>
</comment>
<keyword evidence="11 13" id="KW-0472">Membrane</keyword>
<dbReference type="PANTHER" id="PTHR30529">
    <property type="entry name" value="CYTOCHROME B561"/>
    <property type="match status" value="1"/>
</dbReference>
<evidence type="ECO:0000256" key="12">
    <source>
        <dbReference type="ARBA" id="ARBA00037975"/>
    </source>
</evidence>
<dbReference type="RefSeq" id="WP_062480669.1">
    <property type="nucleotide sequence ID" value="NZ_CP013650.1"/>
</dbReference>
<feature type="transmembrane region" description="Helical" evidence="13">
    <location>
        <begin position="83"/>
        <end position="104"/>
    </location>
</feature>
<dbReference type="KEGG" id="lal:AT746_12125"/>
<feature type="transmembrane region" description="Helical" evidence="13">
    <location>
        <begin position="53"/>
        <end position="71"/>
    </location>
</feature>
<dbReference type="OrthoDB" id="9793784at2"/>
<dbReference type="AlphaFoldDB" id="A0A0U2PHC5"/>
<evidence type="ECO:0000256" key="3">
    <source>
        <dbReference type="ARBA" id="ARBA00022448"/>
    </source>
</evidence>
<evidence type="ECO:0000256" key="2">
    <source>
        <dbReference type="ARBA" id="ARBA00004651"/>
    </source>
</evidence>
<evidence type="ECO:0000256" key="4">
    <source>
        <dbReference type="ARBA" id="ARBA00022475"/>
    </source>
</evidence>
<dbReference type="InterPro" id="IPR016174">
    <property type="entry name" value="Di-haem_cyt_TM"/>
</dbReference>
<evidence type="ECO:0000259" key="14">
    <source>
        <dbReference type="Pfam" id="PF01292"/>
    </source>
</evidence>
<dbReference type="InterPro" id="IPR011577">
    <property type="entry name" value="Cyt_b561_bac/Ni-Hgenase"/>
</dbReference>
<dbReference type="SUPFAM" id="SSF81342">
    <property type="entry name" value="Transmembrane di-heme cytochromes"/>
    <property type="match status" value="1"/>
</dbReference>
<keyword evidence="3" id="KW-0813">Transport</keyword>
<dbReference type="GO" id="GO:0020037">
    <property type="term" value="F:heme binding"/>
    <property type="evidence" value="ECO:0007669"/>
    <property type="project" value="TreeGrafter"/>
</dbReference>
<evidence type="ECO:0000256" key="10">
    <source>
        <dbReference type="ARBA" id="ARBA00023004"/>
    </source>
</evidence>
<sequence length="174" mass="19948">MHIQDAQERYGLVSRLFHWLMALALLWQCATVVTRVALEDSPLDEFLWATHKPLGFLLMVLIVLRVIWALMNLSRRPASINLLAKYGHTALYLLVAVVPFLALLRQYGSGRAFEPFGIPLMSGFEGDKIEWMIAPGSLLHGWLGWLLFVMILGHILMTIRHSRSGKQQILKRMW</sequence>
<dbReference type="GO" id="GO:0046872">
    <property type="term" value="F:metal ion binding"/>
    <property type="evidence" value="ECO:0007669"/>
    <property type="project" value="UniProtKB-KW"/>
</dbReference>